<dbReference type="SUPFAM" id="SSF48452">
    <property type="entry name" value="TPR-like"/>
    <property type="match status" value="1"/>
</dbReference>
<proteinExistence type="predicted"/>
<dbReference type="InterPro" id="IPR019734">
    <property type="entry name" value="TPR_rpt"/>
</dbReference>
<evidence type="ECO:0000313" key="3">
    <source>
        <dbReference type="EMBL" id="MCC2614867.1"/>
    </source>
</evidence>
<keyword evidence="1" id="KW-0802">TPR repeat</keyword>
<dbReference type="RefSeq" id="WP_229156783.1">
    <property type="nucleotide sequence ID" value="NZ_JAJEWP010000001.1"/>
</dbReference>
<evidence type="ECO:0000256" key="1">
    <source>
        <dbReference type="PROSITE-ProRule" id="PRU00339"/>
    </source>
</evidence>
<dbReference type="PANTHER" id="PTHR44216">
    <property type="entry name" value="PROTEIN O-MANNOSYL-TRANSFERASE TMTC2"/>
    <property type="match status" value="1"/>
</dbReference>
<evidence type="ECO:0000313" key="4">
    <source>
        <dbReference type="Proteomes" id="UP001520878"/>
    </source>
</evidence>
<organism evidence="3 4">
    <name type="scientific">Fluctibacter halophilus</name>
    <dbReference type="NCBI Taxonomy" id="226011"/>
    <lineage>
        <taxon>Bacteria</taxon>
        <taxon>Pseudomonadati</taxon>
        <taxon>Pseudomonadota</taxon>
        <taxon>Gammaproteobacteria</taxon>
        <taxon>Alteromonadales</taxon>
        <taxon>Alteromonadaceae</taxon>
        <taxon>Fluctibacter</taxon>
    </lineage>
</organism>
<feature type="repeat" description="TPR" evidence="1">
    <location>
        <begin position="132"/>
        <end position="165"/>
    </location>
</feature>
<dbReference type="InterPro" id="IPR052384">
    <property type="entry name" value="TMTC_O-mannosyltransferase"/>
</dbReference>
<sequence length="217" mass="24468">MVFKSFFAVVCLLSVAFGAVARNNVTCDIVPGNPLTNQYGPWDFTNPAHQEQLPIVINNHFSSNVERLIKGQTGKLEHDLDYTLRAIPNFHRALFAVSRYQRQQNIEYATIDDYYTAECYFKRAIYFQPADATTRALFGLHLHSTGNYEGAEENYLSALTIQPENPEIHYNLGLLYVDMGKLEAAQKHAKVAYDAGFPLDGLKNKIERARSNTADNG</sequence>
<protein>
    <submittedName>
        <fullName evidence="3">Tetratricopeptide repeat protein</fullName>
    </submittedName>
</protein>
<dbReference type="InterPro" id="IPR011990">
    <property type="entry name" value="TPR-like_helical_dom_sf"/>
</dbReference>
<feature type="signal peptide" evidence="2">
    <location>
        <begin position="1"/>
        <end position="21"/>
    </location>
</feature>
<gene>
    <name evidence="3" type="ORF">LJ739_01270</name>
</gene>
<reference evidence="3 4" key="1">
    <citation type="submission" date="2021-10" db="EMBL/GenBank/DDBJ databases">
        <title>Draft genome of Aestuariibacter halophilus JC2043.</title>
        <authorList>
            <person name="Emsley S.A."/>
            <person name="Pfannmuller K.M."/>
            <person name="Ushijima B."/>
            <person name="Saw J.H."/>
            <person name="Videau P."/>
        </authorList>
    </citation>
    <scope>NUCLEOTIDE SEQUENCE [LARGE SCALE GENOMIC DNA]</scope>
    <source>
        <strain evidence="3 4">JC2043</strain>
    </source>
</reference>
<comment type="caution">
    <text evidence="3">The sequence shown here is derived from an EMBL/GenBank/DDBJ whole genome shotgun (WGS) entry which is preliminary data.</text>
</comment>
<feature type="chain" id="PRO_5047017017" evidence="2">
    <location>
        <begin position="22"/>
        <end position="217"/>
    </location>
</feature>
<keyword evidence="2" id="KW-0732">Signal</keyword>
<keyword evidence="4" id="KW-1185">Reference proteome</keyword>
<dbReference type="Gene3D" id="1.25.40.10">
    <property type="entry name" value="Tetratricopeptide repeat domain"/>
    <property type="match status" value="1"/>
</dbReference>
<name>A0ABS8G2Q4_9ALTE</name>
<dbReference type="PANTHER" id="PTHR44216:SF3">
    <property type="entry name" value="PROTEIN O-MANNOSYL-TRANSFERASE TMTC2"/>
    <property type="match status" value="1"/>
</dbReference>
<dbReference type="Proteomes" id="UP001520878">
    <property type="component" value="Unassembled WGS sequence"/>
</dbReference>
<dbReference type="Pfam" id="PF13414">
    <property type="entry name" value="TPR_11"/>
    <property type="match status" value="1"/>
</dbReference>
<dbReference type="EMBL" id="JAJEWP010000001">
    <property type="protein sequence ID" value="MCC2614867.1"/>
    <property type="molecule type" value="Genomic_DNA"/>
</dbReference>
<evidence type="ECO:0000256" key="2">
    <source>
        <dbReference type="SAM" id="SignalP"/>
    </source>
</evidence>
<accession>A0ABS8G2Q4</accession>
<dbReference type="PROSITE" id="PS50005">
    <property type="entry name" value="TPR"/>
    <property type="match status" value="1"/>
</dbReference>